<dbReference type="PATRIC" id="fig|1300347.3.peg.3824"/>
<evidence type="ECO:0000313" key="2">
    <source>
        <dbReference type="Proteomes" id="UP000077868"/>
    </source>
</evidence>
<organism evidence="1 2">
    <name type="scientific">Nocardioides dokdonensis FR1436</name>
    <dbReference type="NCBI Taxonomy" id="1300347"/>
    <lineage>
        <taxon>Bacteria</taxon>
        <taxon>Bacillati</taxon>
        <taxon>Actinomycetota</taxon>
        <taxon>Actinomycetes</taxon>
        <taxon>Propionibacteriales</taxon>
        <taxon>Nocardioidaceae</taxon>
        <taxon>Nocardioides</taxon>
    </lineage>
</organism>
<dbReference type="EMBL" id="CP015079">
    <property type="protein sequence ID" value="ANH40217.1"/>
    <property type="molecule type" value="Genomic_DNA"/>
</dbReference>
<dbReference type="AlphaFoldDB" id="A0A1A9GPG1"/>
<reference evidence="1 2" key="1">
    <citation type="submission" date="2016-03" db="EMBL/GenBank/DDBJ databases">
        <title>Complete genome sequence of a soil Actinobacterium, Nocardioides dokdonensis FR1436.</title>
        <authorList>
            <person name="Kwon S.-K."/>
            <person name="Kim K."/>
            <person name="Kim J.F."/>
        </authorList>
    </citation>
    <scope>NUCLEOTIDE SEQUENCE [LARGE SCALE GENOMIC DNA]</scope>
    <source>
        <strain evidence="1 2">FR1436</strain>
    </source>
</reference>
<protein>
    <submittedName>
        <fullName evidence="1">Uncharacterized protein</fullName>
    </submittedName>
</protein>
<dbReference type="RefSeq" id="WP_068113227.1">
    <property type="nucleotide sequence ID" value="NZ_CP015079.1"/>
</dbReference>
<sequence>MQKLVSGVLPIVVIAMLASGCSTIRAQVDGSTRDDGASITLPPVLETAEWAVNDGLLSVLVRNDDSRQLRNATVTLQGLDADGVLVGTWNADTMAGESSCCTVLDLEPDGQFGLYFAIGADAEQIDDIRLSFTEISWAERGGAPVEPAAVAVPQDTFLDTDRTVVTARVVTGPQEVPRALVQAVLRGRSGKLIAVVSGRWSCFAADETRRIRMELFQQVPAGTTVDTVTVTRLNSGPQPTC</sequence>
<dbReference type="KEGG" id="ndk:I601_3818"/>
<proteinExistence type="predicted"/>
<dbReference type="STRING" id="1300347.I601_3818"/>
<gene>
    <name evidence="1" type="ORF">I601_3818</name>
</gene>
<accession>A0A1A9GPG1</accession>
<dbReference type="PROSITE" id="PS51257">
    <property type="entry name" value="PROKAR_LIPOPROTEIN"/>
    <property type="match status" value="1"/>
</dbReference>
<dbReference type="Proteomes" id="UP000077868">
    <property type="component" value="Chromosome"/>
</dbReference>
<name>A0A1A9GPG1_9ACTN</name>
<keyword evidence="2" id="KW-1185">Reference proteome</keyword>
<evidence type="ECO:0000313" key="1">
    <source>
        <dbReference type="EMBL" id="ANH40217.1"/>
    </source>
</evidence>